<dbReference type="VEuPathDB" id="FungiDB:A1Q1_03587"/>
<gene>
    <name evidence="9" type="ORF">A1Q1_03587</name>
</gene>
<evidence type="ECO:0000256" key="4">
    <source>
        <dbReference type="ARBA" id="ARBA00022692"/>
    </source>
</evidence>
<dbReference type="GO" id="GO:0012505">
    <property type="term" value="C:endomembrane system"/>
    <property type="evidence" value="ECO:0007669"/>
    <property type="project" value="UniProtKB-SubCell"/>
</dbReference>
<comment type="similarity">
    <text evidence="2">Belongs to the major facilitator superfamily.</text>
</comment>
<name>J5SUC6_TRIAS</name>
<dbReference type="KEGG" id="tasa:A1Q1_03587"/>
<feature type="transmembrane region" description="Helical" evidence="8">
    <location>
        <begin position="86"/>
        <end position="104"/>
    </location>
</feature>
<dbReference type="PANTHER" id="PTHR23514">
    <property type="entry name" value="BYPASS OF STOP CODON PROTEIN 6"/>
    <property type="match status" value="1"/>
</dbReference>
<evidence type="ECO:0000256" key="3">
    <source>
        <dbReference type="ARBA" id="ARBA00022448"/>
    </source>
</evidence>
<feature type="transmembrane region" description="Helical" evidence="8">
    <location>
        <begin position="244"/>
        <end position="267"/>
    </location>
</feature>
<evidence type="ECO:0008006" key="11">
    <source>
        <dbReference type="Google" id="ProtNLM"/>
    </source>
</evidence>
<keyword evidence="6 8" id="KW-0472">Membrane</keyword>
<dbReference type="Gene3D" id="1.20.1250.20">
    <property type="entry name" value="MFS general substrate transporter like domains"/>
    <property type="match status" value="1"/>
</dbReference>
<dbReference type="RefSeq" id="XP_014178860.1">
    <property type="nucleotide sequence ID" value="XM_014323385.1"/>
</dbReference>
<evidence type="ECO:0000256" key="7">
    <source>
        <dbReference type="SAM" id="MobiDB-lite"/>
    </source>
</evidence>
<dbReference type="InterPro" id="IPR051788">
    <property type="entry name" value="MFS_Transporter"/>
</dbReference>
<evidence type="ECO:0000313" key="9">
    <source>
        <dbReference type="EMBL" id="EJT47566.1"/>
    </source>
</evidence>
<dbReference type="SUPFAM" id="SSF103473">
    <property type="entry name" value="MFS general substrate transporter"/>
    <property type="match status" value="1"/>
</dbReference>
<feature type="transmembrane region" description="Helical" evidence="8">
    <location>
        <begin position="151"/>
        <end position="172"/>
    </location>
</feature>
<evidence type="ECO:0000256" key="8">
    <source>
        <dbReference type="SAM" id="Phobius"/>
    </source>
</evidence>
<dbReference type="HOGENOM" id="CLU_575134_0_0_1"/>
<feature type="compositionally biased region" description="Basic and acidic residues" evidence="7">
    <location>
        <begin position="354"/>
        <end position="365"/>
    </location>
</feature>
<accession>J5SUC6</accession>
<comment type="subcellular location">
    <subcellularLocation>
        <location evidence="1">Endomembrane system</location>
        <topology evidence="1">Multi-pass membrane protein</topology>
    </subcellularLocation>
</comment>
<dbReference type="InterPro" id="IPR036259">
    <property type="entry name" value="MFS_trans_sf"/>
</dbReference>
<feature type="region of interest" description="Disordered" evidence="7">
    <location>
        <begin position="1"/>
        <end position="37"/>
    </location>
</feature>
<keyword evidence="4 8" id="KW-0812">Transmembrane</keyword>
<feature type="transmembrane region" description="Helical" evidence="8">
    <location>
        <begin position="215"/>
        <end position="232"/>
    </location>
</feature>
<feature type="compositionally biased region" description="Low complexity" evidence="7">
    <location>
        <begin position="342"/>
        <end position="353"/>
    </location>
</feature>
<evidence type="ECO:0000256" key="5">
    <source>
        <dbReference type="ARBA" id="ARBA00022989"/>
    </source>
</evidence>
<evidence type="ECO:0000256" key="1">
    <source>
        <dbReference type="ARBA" id="ARBA00004127"/>
    </source>
</evidence>
<dbReference type="Pfam" id="PF07690">
    <property type="entry name" value="MFS_1"/>
    <property type="match status" value="1"/>
</dbReference>
<dbReference type="AlphaFoldDB" id="J5SUC6"/>
<evidence type="ECO:0000313" key="10">
    <source>
        <dbReference type="Proteomes" id="UP000002748"/>
    </source>
</evidence>
<keyword evidence="5 8" id="KW-1133">Transmembrane helix</keyword>
<dbReference type="Proteomes" id="UP000002748">
    <property type="component" value="Unassembled WGS sequence"/>
</dbReference>
<dbReference type="EMBL" id="ALBS01000237">
    <property type="protein sequence ID" value="EJT47566.1"/>
    <property type="molecule type" value="Genomic_DNA"/>
</dbReference>
<protein>
    <recommendedName>
        <fullName evidence="11">Major facilitator superfamily (MFS) profile domain-containing protein</fullName>
    </recommendedName>
</protein>
<proteinExistence type="inferred from homology"/>
<evidence type="ECO:0000256" key="2">
    <source>
        <dbReference type="ARBA" id="ARBA00008335"/>
    </source>
</evidence>
<sequence length="475" mass="51955">MSFDEKYEPPEASQAAVEKLAEAPGPSPPPPLERVASQTYNYGAPGTMEPHAGTGLSLVESSSGHRPQHQYLWKRLAKPLPLPSKARYNVMIGTLFLVMFLAGWNDGSQGPLLPSLQRYYGINYFVVSLIWMFNALGFFFAGLSNVYLTDWFGFGIVCPFGSGMQVLAYVLICWGGPYPLFCFAFVLNGFGLGLQDAQVNTLASRLPRHASTIMFLLHAMYGLGATVAPLVSTQFVKSMDQHVYYYYCVSLGLAFFTMSALIVVFGLRTEDQILGPRAEEEEKTTTVAVETDAAVPIETALAEPPTLGEHPTTTTSTTANDEERVVGISEKETRKASPPPVSSTRSATAPSPSTERDASQNRPVRDSPPYAELPEAPWVRNTLAPPYLRIMAMSTSSSVINQHFSGFQPWIGCRSMSDLATFQNSLQTDFFMAVASKLKLNGAAVTSPLKSLTGRFWHAGHRAGRFYEISPAQVD</sequence>
<dbReference type="GO" id="GO:0016020">
    <property type="term" value="C:membrane"/>
    <property type="evidence" value="ECO:0007669"/>
    <property type="project" value="TreeGrafter"/>
</dbReference>
<organism evidence="9 10">
    <name type="scientific">Trichosporon asahii var. asahii (strain ATCC 90039 / CBS 2479 / JCM 2466 / KCTC 7840 / NBRC 103889/ NCYC 2677 / UAMH 7654)</name>
    <name type="common">Yeast</name>
    <dbReference type="NCBI Taxonomy" id="1186058"/>
    <lineage>
        <taxon>Eukaryota</taxon>
        <taxon>Fungi</taxon>
        <taxon>Dikarya</taxon>
        <taxon>Basidiomycota</taxon>
        <taxon>Agaricomycotina</taxon>
        <taxon>Tremellomycetes</taxon>
        <taxon>Trichosporonales</taxon>
        <taxon>Trichosporonaceae</taxon>
        <taxon>Trichosporon</taxon>
    </lineage>
</organism>
<feature type="transmembrane region" description="Helical" evidence="8">
    <location>
        <begin position="178"/>
        <end position="194"/>
    </location>
</feature>
<dbReference type="GeneID" id="25987100"/>
<comment type="caution">
    <text evidence="9">The sequence shown here is derived from an EMBL/GenBank/DDBJ whole genome shotgun (WGS) entry which is preliminary data.</text>
</comment>
<dbReference type="InterPro" id="IPR011701">
    <property type="entry name" value="MFS"/>
</dbReference>
<dbReference type="OrthoDB" id="413079at2759"/>
<keyword evidence="3" id="KW-0813">Transport</keyword>
<dbReference type="PANTHER" id="PTHR23514:SF3">
    <property type="entry name" value="BYPASS OF STOP CODON PROTEIN 6"/>
    <property type="match status" value="1"/>
</dbReference>
<evidence type="ECO:0000256" key="6">
    <source>
        <dbReference type="ARBA" id="ARBA00023136"/>
    </source>
</evidence>
<feature type="transmembrane region" description="Helical" evidence="8">
    <location>
        <begin position="124"/>
        <end position="144"/>
    </location>
</feature>
<reference evidence="9 10" key="1">
    <citation type="journal article" date="2012" name="Eukaryot. Cell">
        <title>Draft genome sequence of CBS 2479, the standard type strain of Trichosporon asahii.</title>
        <authorList>
            <person name="Yang R.Y."/>
            <person name="Li H.T."/>
            <person name="Zhu H."/>
            <person name="Zhou G.P."/>
            <person name="Wang M."/>
            <person name="Wang L."/>
        </authorList>
    </citation>
    <scope>NUCLEOTIDE SEQUENCE [LARGE SCALE GENOMIC DNA]</scope>
    <source>
        <strain evidence="10">ATCC 90039 / CBS 2479 / JCM 2466 / KCTC 7840 / NCYC 2677 / UAMH 7654</strain>
    </source>
</reference>
<feature type="compositionally biased region" description="Basic and acidic residues" evidence="7">
    <location>
        <begin position="321"/>
        <end position="335"/>
    </location>
</feature>
<dbReference type="GO" id="GO:0022857">
    <property type="term" value="F:transmembrane transporter activity"/>
    <property type="evidence" value="ECO:0007669"/>
    <property type="project" value="InterPro"/>
</dbReference>
<feature type="region of interest" description="Disordered" evidence="7">
    <location>
        <begin position="299"/>
        <end position="373"/>
    </location>
</feature>